<organism evidence="1 2">
    <name type="scientific">Bacteroides acidifaciens</name>
    <dbReference type="NCBI Taxonomy" id="85831"/>
    <lineage>
        <taxon>Bacteria</taxon>
        <taxon>Pseudomonadati</taxon>
        <taxon>Bacteroidota</taxon>
        <taxon>Bacteroidia</taxon>
        <taxon>Bacteroidales</taxon>
        <taxon>Bacteroidaceae</taxon>
        <taxon>Bacteroides</taxon>
    </lineage>
</organism>
<comment type="caution">
    <text evidence="1">The sequence shown here is derived from an EMBL/GenBank/DDBJ whole genome shotgun (WGS) entry which is preliminary data.</text>
</comment>
<dbReference type="Proteomes" id="UP000305751">
    <property type="component" value="Unassembled WGS sequence"/>
</dbReference>
<evidence type="ECO:0000313" key="1">
    <source>
        <dbReference type="EMBL" id="TGX95685.1"/>
    </source>
</evidence>
<gene>
    <name evidence="1" type="ORF">E5356_20370</name>
</gene>
<dbReference type="EMBL" id="SRZA01000167">
    <property type="protein sequence ID" value="TGX95685.1"/>
    <property type="molecule type" value="Genomic_DNA"/>
</dbReference>
<protein>
    <submittedName>
        <fullName evidence="1">Uncharacterized protein</fullName>
    </submittedName>
</protein>
<evidence type="ECO:0000313" key="2">
    <source>
        <dbReference type="Proteomes" id="UP000305751"/>
    </source>
</evidence>
<proteinExistence type="predicted"/>
<name>A0A4S2A6M6_9BACE</name>
<accession>A0A4S2A6M6</accession>
<dbReference type="AlphaFoldDB" id="A0A4S2A6M6"/>
<reference evidence="1 2" key="1">
    <citation type="submission" date="2019-04" db="EMBL/GenBank/DDBJ databases">
        <title>Microbes associate with the intestines of laboratory mice.</title>
        <authorList>
            <person name="Navarre W."/>
            <person name="Wong E."/>
            <person name="Huang K."/>
            <person name="Tropini C."/>
            <person name="Ng K."/>
            <person name="Yu B."/>
        </authorList>
    </citation>
    <scope>NUCLEOTIDE SEQUENCE [LARGE SCALE GENOMIC DNA]</scope>
    <source>
        <strain evidence="1 2">NM70_E10</strain>
    </source>
</reference>
<dbReference type="RefSeq" id="WP_136015166.1">
    <property type="nucleotide sequence ID" value="NZ_CAJTBC010000049.1"/>
</dbReference>
<sequence>MKITICLLCNKQIVIIFAVCYDTEMFDKVEGLNDREEMLDHLRFLIRYEKEILNDGTIFSESEFYDELFSVIVMIAEELKEE</sequence>
<keyword evidence="2" id="KW-1185">Reference proteome</keyword>